<name>A0A0A8UXZ2_LEGHA</name>
<dbReference type="HOGENOM" id="CLU_541631_0_0_6"/>
<gene>
    <name evidence="4" type="ORF">LHA_3016</name>
</gene>
<evidence type="ECO:0000256" key="3">
    <source>
        <dbReference type="SAM" id="Phobius"/>
    </source>
</evidence>
<keyword evidence="3" id="KW-1133">Transmembrane helix</keyword>
<dbReference type="KEGG" id="lha:LHA_3016"/>
<evidence type="ECO:0000256" key="2">
    <source>
        <dbReference type="SAM" id="MobiDB-lite"/>
    </source>
</evidence>
<feature type="coiled-coil region" evidence="1">
    <location>
        <begin position="175"/>
        <end position="237"/>
    </location>
</feature>
<keyword evidence="3" id="KW-0812">Transmembrane</keyword>
<dbReference type="AlphaFoldDB" id="A0A0A8UXZ2"/>
<evidence type="ECO:0000313" key="4">
    <source>
        <dbReference type="EMBL" id="CEK12007.1"/>
    </source>
</evidence>
<dbReference type="Proteomes" id="UP000032803">
    <property type="component" value="Chromosome I"/>
</dbReference>
<keyword evidence="5" id="KW-1185">Reference proteome</keyword>
<dbReference type="PATRIC" id="fig|449.7.peg.1550"/>
<accession>A0A0A8UXZ2</accession>
<evidence type="ECO:0000313" key="5">
    <source>
        <dbReference type="Proteomes" id="UP000032803"/>
    </source>
</evidence>
<feature type="transmembrane region" description="Helical" evidence="3">
    <location>
        <begin position="289"/>
        <end position="312"/>
    </location>
</feature>
<dbReference type="STRING" id="449.LHA_3016"/>
<keyword evidence="1" id="KW-0175">Coiled coil</keyword>
<feature type="region of interest" description="Disordered" evidence="2">
    <location>
        <begin position="481"/>
        <end position="503"/>
    </location>
</feature>
<evidence type="ECO:0000256" key="1">
    <source>
        <dbReference type="SAM" id="Coils"/>
    </source>
</evidence>
<evidence type="ECO:0008006" key="6">
    <source>
        <dbReference type="Google" id="ProtNLM"/>
    </source>
</evidence>
<feature type="transmembrane region" description="Helical" evidence="3">
    <location>
        <begin position="92"/>
        <end position="115"/>
    </location>
</feature>
<keyword evidence="3" id="KW-0472">Membrane</keyword>
<feature type="transmembrane region" description="Helical" evidence="3">
    <location>
        <begin position="264"/>
        <end position="283"/>
    </location>
</feature>
<sequence>MGDEGKKLLQPQEEKLMPAEEILKKLQEIQEIHFVGRRLSDKTIILILLKKLPLFTNFLHSIDNTGNTLSKLAVIQGQAVQSALAASQGFQWANLGLALVDFFRIPLIYLAAILIGQKPPITLNKNARWLYSAVLLAFTITALAVPVAAPPIAMVTAIIGLGVSIFLLAKHLRNYQRIKAALQAINTKIADKEDELQELQTLAKNLQQTIKGNPEKLEELRAEFVRLEKIFQALAQEMQPLYDEQTHLSQKLAKMNVVSLIDKTMAIALSSLVIIGLAISLAFPVIGLGIVAATAALGGAYILARILTPLFIDLGKKLMNKLFKKDDAFSTESTKGLSPKMQLESTGVAMVKLHSEQGAMHALEEQVSLLQQLEYLENKLHAAAQHEGSAEFLQVMKEIARFAQEHPLNLEEWRELLSREAIQPYIHPLQQAIMKMEMIAKEKEQLISHEPLVTALQEKGIDLAQIKVKNLTPAKHVPGLFHEEHDTAPPSTLQKTKDFSSSH</sequence>
<reference evidence="5" key="1">
    <citation type="submission" date="2014-09" db="EMBL/GenBank/DDBJ databases">
        <authorList>
            <person name="Gomez-Valero L."/>
        </authorList>
    </citation>
    <scope>NUCLEOTIDE SEQUENCE [LARGE SCALE GENOMIC DNA]</scope>
    <source>
        <strain evidence="5">ATCC35250</strain>
    </source>
</reference>
<protein>
    <recommendedName>
        <fullName evidence="6">Coiled-coil protein</fullName>
    </recommendedName>
</protein>
<feature type="transmembrane region" description="Helical" evidence="3">
    <location>
        <begin position="127"/>
        <end position="145"/>
    </location>
</feature>
<organism evidence="4 5">
    <name type="scientific">Legionella hackeliae</name>
    <dbReference type="NCBI Taxonomy" id="449"/>
    <lineage>
        <taxon>Bacteria</taxon>
        <taxon>Pseudomonadati</taxon>
        <taxon>Pseudomonadota</taxon>
        <taxon>Gammaproteobacteria</taxon>
        <taxon>Legionellales</taxon>
        <taxon>Legionellaceae</taxon>
        <taxon>Legionella</taxon>
    </lineage>
</organism>
<feature type="transmembrane region" description="Helical" evidence="3">
    <location>
        <begin position="151"/>
        <end position="169"/>
    </location>
</feature>
<proteinExistence type="predicted"/>
<dbReference type="EMBL" id="LN681225">
    <property type="protein sequence ID" value="CEK12007.1"/>
    <property type="molecule type" value="Genomic_DNA"/>
</dbReference>